<protein>
    <submittedName>
        <fullName evidence="10">AGCS family alanine or glycine:cation symporter</fullName>
    </submittedName>
</protein>
<evidence type="ECO:0000256" key="2">
    <source>
        <dbReference type="ARBA" id="ARBA00009261"/>
    </source>
</evidence>
<dbReference type="PROSITE" id="PS00873">
    <property type="entry name" value="NA_ALANINE_SYMP"/>
    <property type="match status" value="1"/>
</dbReference>
<keyword evidence="8 9" id="KW-0472">Membrane</keyword>
<gene>
    <name evidence="10" type="ORF">J2Z81_001917</name>
</gene>
<evidence type="ECO:0000256" key="1">
    <source>
        <dbReference type="ARBA" id="ARBA00004651"/>
    </source>
</evidence>
<reference evidence="10 11" key="1">
    <citation type="submission" date="2021-03" db="EMBL/GenBank/DDBJ databases">
        <title>Genomic Encyclopedia of Type Strains, Phase IV (KMG-IV): sequencing the most valuable type-strain genomes for metagenomic binning, comparative biology and taxonomic classification.</title>
        <authorList>
            <person name="Goeker M."/>
        </authorList>
    </citation>
    <scope>NUCLEOTIDE SEQUENCE [LARGE SCALE GENOMIC DNA]</scope>
    <source>
        <strain evidence="10 11">DSM 25790</strain>
    </source>
</reference>
<dbReference type="Pfam" id="PF01235">
    <property type="entry name" value="Na_Ala_symp"/>
    <property type="match status" value="1"/>
</dbReference>
<feature type="transmembrane region" description="Helical" evidence="9">
    <location>
        <begin position="183"/>
        <end position="202"/>
    </location>
</feature>
<feature type="transmembrane region" description="Helical" evidence="9">
    <location>
        <begin position="69"/>
        <end position="92"/>
    </location>
</feature>
<accession>A0ABS4SC21</accession>
<sequence>MDIIEKIIGEVNDVLWTYVLIAVLIGLGLWFTFKTNFVQFRYFTEMFRVLFDKRTIDASGKKGTSSFQAFAISAASRVGTGNLAGVATAIAAGGPGAIFWMWLLALLGSATAFVESTLAQVYKVPGKTQYRGGPAYYMEKGLNKRWLGIVFAITITFTYGLVFNSVQANTISLAFAGEFEFGAEYMAIVLVLLTAVVIFGGLRSIANVTQIIVPVLAILYILLAIYVLIMNITEIPNMIGLIFANAFGIREVAGGGFGAAIMMGIKRGLFSNEAGMGSAPNAAATAEVTHPAKQGFIQALGVFFDTILICSATGFILISAGGYEGSKADGIQLTQKAFEFHVGGWASAFIAIAIFLFAYSSILGNYYYGESNIGYIKDSKVGLFIYRIVALVMVVFGALASFDLVWALADVTMAIMALINLYAITKLFKVANRVLKDYRQQRKAGKDPVFYRDVLEDETGIEYWERKQAKENS</sequence>
<evidence type="ECO:0000256" key="5">
    <source>
        <dbReference type="ARBA" id="ARBA00022692"/>
    </source>
</evidence>
<evidence type="ECO:0000256" key="4">
    <source>
        <dbReference type="ARBA" id="ARBA00022475"/>
    </source>
</evidence>
<name>A0ABS4SC21_9BACI</name>
<dbReference type="InterPro" id="IPR001463">
    <property type="entry name" value="Na/Ala_symport"/>
</dbReference>
<keyword evidence="5 9" id="KW-0812">Transmembrane</keyword>
<evidence type="ECO:0000313" key="10">
    <source>
        <dbReference type="EMBL" id="MBP2257947.1"/>
    </source>
</evidence>
<keyword evidence="3 9" id="KW-0813">Transport</keyword>
<dbReference type="RefSeq" id="WP_029266679.1">
    <property type="nucleotide sequence ID" value="NZ_JAGIKX010000017.1"/>
</dbReference>
<feature type="transmembrane region" description="Helical" evidence="9">
    <location>
        <begin position="15"/>
        <end position="33"/>
    </location>
</feature>
<feature type="transmembrane region" description="Helical" evidence="9">
    <location>
        <begin position="302"/>
        <end position="323"/>
    </location>
</feature>
<feature type="transmembrane region" description="Helical" evidence="9">
    <location>
        <begin position="238"/>
        <end position="261"/>
    </location>
</feature>
<comment type="similarity">
    <text evidence="2 9">Belongs to the alanine or glycine:cation symporter (AGCS) (TC 2.A.25) family.</text>
</comment>
<evidence type="ECO:0000256" key="8">
    <source>
        <dbReference type="ARBA" id="ARBA00023136"/>
    </source>
</evidence>
<organism evidence="10 11">
    <name type="scientific">Virgibacillus alimentarius</name>
    <dbReference type="NCBI Taxonomy" id="698769"/>
    <lineage>
        <taxon>Bacteria</taxon>
        <taxon>Bacillati</taxon>
        <taxon>Bacillota</taxon>
        <taxon>Bacilli</taxon>
        <taxon>Bacillales</taxon>
        <taxon>Bacillaceae</taxon>
        <taxon>Virgibacillus</taxon>
    </lineage>
</organism>
<keyword evidence="11" id="KW-1185">Reference proteome</keyword>
<feature type="transmembrane region" description="Helical" evidence="9">
    <location>
        <begin position="343"/>
        <end position="369"/>
    </location>
</feature>
<dbReference type="NCBIfam" id="TIGR00835">
    <property type="entry name" value="agcS"/>
    <property type="match status" value="1"/>
</dbReference>
<evidence type="ECO:0000256" key="9">
    <source>
        <dbReference type="RuleBase" id="RU363064"/>
    </source>
</evidence>
<keyword evidence="7 9" id="KW-1133">Transmembrane helix</keyword>
<keyword evidence="6 9" id="KW-0769">Symport</keyword>
<dbReference type="PANTHER" id="PTHR30330">
    <property type="entry name" value="AGSS FAMILY TRANSPORTER, SODIUM-ALANINE"/>
    <property type="match status" value="1"/>
</dbReference>
<dbReference type="Proteomes" id="UP001519294">
    <property type="component" value="Unassembled WGS sequence"/>
</dbReference>
<evidence type="ECO:0000256" key="6">
    <source>
        <dbReference type="ARBA" id="ARBA00022847"/>
    </source>
</evidence>
<dbReference type="EMBL" id="JAGIKX010000017">
    <property type="protein sequence ID" value="MBP2257947.1"/>
    <property type="molecule type" value="Genomic_DNA"/>
</dbReference>
<feature type="transmembrane region" description="Helical" evidence="9">
    <location>
        <begin position="211"/>
        <end position="232"/>
    </location>
</feature>
<feature type="transmembrane region" description="Helical" evidence="9">
    <location>
        <begin position="146"/>
        <end position="163"/>
    </location>
</feature>
<comment type="caution">
    <text evidence="10">The sequence shown here is derived from an EMBL/GenBank/DDBJ whole genome shotgun (WGS) entry which is preliminary data.</text>
</comment>
<evidence type="ECO:0000313" key="11">
    <source>
        <dbReference type="Proteomes" id="UP001519294"/>
    </source>
</evidence>
<keyword evidence="4 9" id="KW-1003">Cell membrane</keyword>
<evidence type="ECO:0000256" key="7">
    <source>
        <dbReference type="ARBA" id="ARBA00022989"/>
    </source>
</evidence>
<feature type="transmembrane region" description="Helical" evidence="9">
    <location>
        <begin position="381"/>
        <end position="399"/>
    </location>
</feature>
<dbReference type="Gene3D" id="1.20.1740.10">
    <property type="entry name" value="Amino acid/polyamine transporter I"/>
    <property type="match status" value="1"/>
</dbReference>
<evidence type="ECO:0000256" key="3">
    <source>
        <dbReference type="ARBA" id="ARBA00022448"/>
    </source>
</evidence>
<dbReference type="PANTHER" id="PTHR30330:SF1">
    <property type="entry name" value="AMINO-ACID CARRIER PROTEIN ALST"/>
    <property type="match status" value="1"/>
</dbReference>
<feature type="transmembrane region" description="Helical" evidence="9">
    <location>
        <begin position="405"/>
        <end position="424"/>
    </location>
</feature>
<feature type="transmembrane region" description="Helical" evidence="9">
    <location>
        <begin position="98"/>
        <end position="122"/>
    </location>
</feature>
<comment type="subcellular location">
    <subcellularLocation>
        <location evidence="1 9">Cell membrane</location>
        <topology evidence="1 9">Multi-pass membrane protein</topology>
    </subcellularLocation>
</comment>
<proteinExistence type="inferred from homology"/>
<dbReference type="PRINTS" id="PR00175">
    <property type="entry name" value="NAALASMPORT"/>
</dbReference>